<gene>
    <name evidence="2" type="ORF">BV898_03093</name>
</gene>
<reference evidence="3" key="1">
    <citation type="submission" date="2017-01" db="EMBL/GenBank/DDBJ databases">
        <title>Comparative genomics of anhydrobiosis in the tardigrade Hypsibius dujardini.</title>
        <authorList>
            <person name="Yoshida Y."/>
            <person name="Koutsovoulos G."/>
            <person name="Laetsch D."/>
            <person name="Stevens L."/>
            <person name="Kumar S."/>
            <person name="Horikawa D."/>
            <person name="Ishino K."/>
            <person name="Komine S."/>
            <person name="Tomita M."/>
            <person name="Blaxter M."/>
            <person name="Arakawa K."/>
        </authorList>
    </citation>
    <scope>NUCLEOTIDE SEQUENCE [LARGE SCALE GENOMIC DNA]</scope>
    <source>
        <strain evidence="3">Z151</strain>
    </source>
</reference>
<feature type="region of interest" description="Disordered" evidence="1">
    <location>
        <begin position="91"/>
        <end position="121"/>
    </location>
</feature>
<protein>
    <submittedName>
        <fullName evidence="2">Uncharacterized protein</fullName>
    </submittedName>
</protein>
<keyword evidence="3" id="KW-1185">Reference proteome</keyword>
<dbReference type="AlphaFoldDB" id="A0A1W0X6C9"/>
<accession>A0A1W0X6C9</accession>
<name>A0A1W0X6C9_HYPEX</name>
<organism evidence="2 3">
    <name type="scientific">Hypsibius exemplaris</name>
    <name type="common">Freshwater tardigrade</name>
    <dbReference type="NCBI Taxonomy" id="2072580"/>
    <lineage>
        <taxon>Eukaryota</taxon>
        <taxon>Metazoa</taxon>
        <taxon>Ecdysozoa</taxon>
        <taxon>Tardigrada</taxon>
        <taxon>Eutardigrada</taxon>
        <taxon>Parachela</taxon>
        <taxon>Hypsibioidea</taxon>
        <taxon>Hypsibiidae</taxon>
        <taxon>Hypsibius</taxon>
    </lineage>
</organism>
<evidence type="ECO:0000256" key="1">
    <source>
        <dbReference type="SAM" id="MobiDB-lite"/>
    </source>
</evidence>
<evidence type="ECO:0000313" key="2">
    <source>
        <dbReference type="EMBL" id="OQV23045.1"/>
    </source>
</evidence>
<sequence length="121" mass="13712">MYNWTCFDDRSLHLTGIIPKASNDLDVSKNVFAAIRVITDSILWPYPGGAVRLTGEADDLLRFVVWVMEHKRVYSDFTALPHPLPKVTRRYRDEGPSEVPRARWANQSFPKGQAGAKKPEG</sequence>
<evidence type="ECO:0000313" key="3">
    <source>
        <dbReference type="Proteomes" id="UP000192578"/>
    </source>
</evidence>
<comment type="caution">
    <text evidence="2">The sequence shown here is derived from an EMBL/GenBank/DDBJ whole genome shotgun (WGS) entry which is preliminary data.</text>
</comment>
<dbReference type="Proteomes" id="UP000192578">
    <property type="component" value="Unassembled WGS sequence"/>
</dbReference>
<dbReference type="EMBL" id="MTYJ01000014">
    <property type="protein sequence ID" value="OQV23045.1"/>
    <property type="molecule type" value="Genomic_DNA"/>
</dbReference>
<proteinExistence type="predicted"/>